<protein>
    <submittedName>
        <fullName evidence="1">Uncharacterized protein</fullName>
    </submittedName>
</protein>
<keyword evidence="2" id="KW-1185">Reference proteome</keyword>
<dbReference type="Proteomes" id="UP000299102">
    <property type="component" value="Unassembled WGS sequence"/>
</dbReference>
<organism evidence="1 2">
    <name type="scientific">Eumeta variegata</name>
    <name type="common">Bagworm moth</name>
    <name type="synonym">Eumeta japonica</name>
    <dbReference type="NCBI Taxonomy" id="151549"/>
    <lineage>
        <taxon>Eukaryota</taxon>
        <taxon>Metazoa</taxon>
        <taxon>Ecdysozoa</taxon>
        <taxon>Arthropoda</taxon>
        <taxon>Hexapoda</taxon>
        <taxon>Insecta</taxon>
        <taxon>Pterygota</taxon>
        <taxon>Neoptera</taxon>
        <taxon>Endopterygota</taxon>
        <taxon>Lepidoptera</taxon>
        <taxon>Glossata</taxon>
        <taxon>Ditrysia</taxon>
        <taxon>Tineoidea</taxon>
        <taxon>Psychidae</taxon>
        <taxon>Oiketicinae</taxon>
        <taxon>Eumeta</taxon>
    </lineage>
</organism>
<proteinExistence type="predicted"/>
<dbReference type="AlphaFoldDB" id="A0A4C1VWY4"/>
<reference evidence="1 2" key="1">
    <citation type="journal article" date="2019" name="Commun. Biol.">
        <title>The bagworm genome reveals a unique fibroin gene that provides high tensile strength.</title>
        <authorList>
            <person name="Kono N."/>
            <person name="Nakamura H."/>
            <person name="Ohtoshi R."/>
            <person name="Tomita M."/>
            <person name="Numata K."/>
            <person name="Arakawa K."/>
        </authorList>
    </citation>
    <scope>NUCLEOTIDE SEQUENCE [LARGE SCALE GENOMIC DNA]</scope>
</reference>
<gene>
    <name evidence="1" type="ORF">EVAR_29602_1</name>
</gene>
<name>A0A4C1VWY4_EUMVA</name>
<sequence length="167" mass="18289">MSAHARRRLPTTVVNDVTTTSGIIGLKYLLFEVRSERIDLISFDSTVGLRPAAFRSAGGASAAAPSPLVRMERNRSKSVRKCYGIFSSKRMYIVRGTRKAKGRPRAARRGRCAAAPAPTLIILRAVLLPEWGADTGALNGPIELPHLLRPTSSTVLREDNGIRMHDR</sequence>
<evidence type="ECO:0000313" key="2">
    <source>
        <dbReference type="Proteomes" id="UP000299102"/>
    </source>
</evidence>
<comment type="caution">
    <text evidence="1">The sequence shown here is derived from an EMBL/GenBank/DDBJ whole genome shotgun (WGS) entry which is preliminary data.</text>
</comment>
<evidence type="ECO:0000313" key="1">
    <source>
        <dbReference type="EMBL" id="GBP42345.1"/>
    </source>
</evidence>
<dbReference type="EMBL" id="BGZK01000416">
    <property type="protein sequence ID" value="GBP42345.1"/>
    <property type="molecule type" value="Genomic_DNA"/>
</dbReference>
<accession>A0A4C1VWY4</accession>